<feature type="transmembrane region" description="Helical" evidence="6">
    <location>
        <begin position="12"/>
        <end position="33"/>
    </location>
</feature>
<dbReference type="InterPro" id="IPR030922">
    <property type="entry name" value="LptF"/>
</dbReference>
<dbReference type="RefSeq" id="WP_110373854.1">
    <property type="nucleotide sequence ID" value="NZ_JAHBRY010000001.1"/>
</dbReference>
<dbReference type="PANTHER" id="PTHR33529:SF6">
    <property type="entry name" value="YJGP_YJGQ FAMILY PERMEASE"/>
    <property type="match status" value="1"/>
</dbReference>
<keyword evidence="4 6" id="KW-1133">Transmembrane helix</keyword>
<dbReference type="GO" id="GO:0015920">
    <property type="term" value="P:lipopolysaccharide transport"/>
    <property type="evidence" value="ECO:0007669"/>
    <property type="project" value="TreeGrafter"/>
</dbReference>
<sequence>MGLIDRYILRNVVGAFLACLSALTLVIWITQILKELDLVTGKGQTIGIFLVVTLLSLPALITIIAPAALFIATLYALNRLNGDSELIVMSAAGIPPVRLLRPFALFTVTVTLAVGVMTVYLMPQSFNSLRDLVTKIRADFVANIVKEGQFTTLDTGITFHYREKSGDALLGIFLQDQRDRNKVVVYIAERGQAVDVKGQSYLLLETGSVQRQEPGSKDSAIVTFERYAIDLSVFAQEGADVIYKPRERSTWALMTPDPNEPYFKLQEGRFRAELHDRFSAPLYCIAFMLIAFAALGEARTTRQGRGAAILAAILGVILVRVAGFAASSAAVRSPTALIGVYGAPLAGCLVSLVIIFYGHGVGRLAAALVRRRGGRPVGSVATAGSS</sequence>
<evidence type="ECO:0000256" key="2">
    <source>
        <dbReference type="ARBA" id="ARBA00022475"/>
    </source>
</evidence>
<dbReference type="AlphaFoldDB" id="A0A2V3UAN3"/>
<evidence type="ECO:0000256" key="1">
    <source>
        <dbReference type="ARBA" id="ARBA00004651"/>
    </source>
</evidence>
<keyword evidence="3 6" id="KW-0812">Transmembrane</keyword>
<evidence type="ECO:0000256" key="5">
    <source>
        <dbReference type="ARBA" id="ARBA00023136"/>
    </source>
</evidence>
<comment type="subcellular location">
    <subcellularLocation>
        <location evidence="1">Cell membrane</location>
        <topology evidence="1">Multi-pass membrane protein</topology>
    </subcellularLocation>
</comment>
<feature type="transmembrane region" description="Helical" evidence="6">
    <location>
        <begin position="99"/>
        <end position="122"/>
    </location>
</feature>
<feature type="transmembrane region" description="Helical" evidence="6">
    <location>
        <begin position="338"/>
        <end position="362"/>
    </location>
</feature>
<name>A0A2V3UAN3_9HYPH</name>
<accession>A0A2V3UAN3</accession>
<keyword evidence="5 6" id="KW-0472">Membrane</keyword>
<dbReference type="GO" id="GO:0043190">
    <property type="term" value="C:ATP-binding cassette (ABC) transporter complex"/>
    <property type="evidence" value="ECO:0007669"/>
    <property type="project" value="InterPro"/>
</dbReference>
<reference evidence="7 8" key="1">
    <citation type="submission" date="2018-05" db="EMBL/GenBank/DDBJ databases">
        <title>Genomic Encyclopedia of Type Strains, Phase IV (KMG-IV): sequencing the most valuable type-strain genomes for metagenomic binning, comparative biology and taxonomic classification.</title>
        <authorList>
            <person name="Goeker M."/>
        </authorList>
    </citation>
    <scope>NUCLEOTIDE SEQUENCE [LARGE SCALE GENOMIC DNA]</scope>
    <source>
        <strain evidence="7 8">DSM 6462</strain>
    </source>
</reference>
<evidence type="ECO:0000256" key="3">
    <source>
        <dbReference type="ARBA" id="ARBA00022692"/>
    </source>
</evidence>
<dbReference type="Proteomes" id="UP000248021">
    <property type="component" value="Unassembled WGS sequence"/>
</dbReference>
<gene>
    <name evidence="7" type="ORF">C7450_10361</name>
</gene>
<evidence type="ECO:0000256" key="6">
    <source>
        <dbReference type="SAM" id="Phobius"/>
    </source>
</evidence>
<feature type="transmembrane region" description="Helical" evidence="6">
    <location>
        <begin position="45"/>
        <end position="78"/>
    </location>
</feature>
<keyword evidence="8" id="KW-1185">Reference proteome</keyword>
<evidence type="ECO:0000313" key="7">
    <source>
        <dbReference type="EMBL" id="PXW61545.1"/>
    </source>
</evidence>
<evidence type="ECO:0000256" key="4">
    <source>
        <dbReference type="ARBA" id="ARBA00022989"/>
    </source>
</evidence>
<feature type="transmembrane region" description="Helical" evidence="6">
    <location>
        <begin position="307"/>
        <end position="326"/>
    </location>
</feature>
<dbReference type="InterPro" id="IPR005495">
    <property type="entry name" value="LptG/LptF_permease"/>
</dbReference>
<dbReference type="PANTHER" id="PTHR33529">
    <property type="entry name" value="SLR0882 PROTEIN-RELATED"/>
    <property type="match status" value="1"/>
</dbReference>
<dbReference type="NCBIfam" id="TIGR04407">
    <property type="entry name" value="LptF_YjgP"/>
    <property type="match status" value="1"/>
</dbReference>
<evidence type="ECO:0000313" key="8">
    <source>
        <dbReference type="Proteomes" id="UP000248021"/>
    </source>
</evidence>
<feature type="transmembrane region" description="Helical" evidence="6">
    <location>
        <begin position="278"/>
        <end position="295"/>
    </location>
</feature>
<dbReference type="Pfam" id="PF03739">
    <property type="entry name" value="LptF_LptG"/>
    <property type="match status" value="1"/>
</dbReference>
<dbReference type="GO" id="GO:0055085">
    <property type="term" value="P:transmembrane transport"/>
    <property type="evidence" value="ECO:0007669"/>
    <property type="project" value="InterPro"/>
</dbReference>
<keyword evidence="2" id="KW-1003">Cell membrane</keyword>
<comment type="caution">
    <text evidence="7">The sequence shown here is derived from an EMBL/GenBank/DDBJ whole genome shotgun (WGS) entry which is preliminary data.</text>
</comment>
<organism evidence="7 8">
    <name type="scientific">Chelatococcus asaccharovorans</name>
    <dbReference type="NCBI Taxonomy" id="28210"/>
    <lineage>
        <taxon>Bacteria</taxon>
        <taxon>Pseudomonadati</taxon>
        <taxon>Pseudomonadota</taxon>
        <taxon>Alphaproteobacteria</taxon>
        <taxon>Hyphomicrobiales</taxon>
        <taxon>Chelatococcaceae</taxon>
        <taxon>Chelatococcus</taxon>
    </lineage>
</organism>
<dbReference type="EMBL" id="QJJK01000003">
    <property type="protein sequence ID" value="PXW61545.1"/>
    <property type="molecule type" value="Genomic_DNA"/>
</dbReference>
<proteinExistence type="predicted"/>
<dbReference type="OrthoDB" id="8477889at2"/>
<protein>
    <submittedName>
        <fullName evidence="7">Lipopolysaccharide export system permease protein</fullName>
    </submittedName>
</protein>